<keyword evidence="1" id="KW-0732">Signal</keyword>
<reference evidence="5 6" key="1">
    <citation type="submission" date="2016-11" db="EMBL/GenBank/DDBJ databases">
        <authorList>
            <person name="Jaros S."/>
            <person name="Januszkiewicz K."/>
            <person name="Wedrychowicz H."/>
        </authorList>
    </citation>
    <scope>NUCLEOTIDE SEQUENCE [LARGE SCALE GENOMIC DNA]</scope>
    <source>
        <strain evidence="5 6">DSM 26883</strain>
    </source>
</reference>
<feature type="signal peptide" evidence="1">
    <location>
        <begin position="1"/>
        <end position="22"/>
    </location>
</feature>
<evidence type="ECO:0000259" key="3">
    <source>
        <dbReference type="Pfam" id="PF16391"/>
    </source>
</evidence>
<dbReference type="InterPro" id="IPR008979">
    <property type="entry name" value="Galactose-bd-like_sf"/>
</dbReference>
<protein>
    <recommendedName>
        <fullName evidence="7">F5/8 type C domain-containing protein</fullName>
    </recommendedName>
</protein>
<dbReference type="EMBL" id="FQVD01000006">
    <property type="protein sequence ID" value="SHE78859.1"/>
    <property type="molecule type" value="Genomic_DNA"/>
</dbReference>
<name>A0A1M4WC92_9BACE</name>
<dbReference type="AlphaFoldDB" id="A0A1M4WC92"/>
<gene>
    <name evidence="5" type="ORF">SAMN05444349_10656</name>
</gene>
<evidence type="ECO:0008006" key="7">
    <source>
        <dbReference type="Google" id="ProtNLM"/>
    </source>
</evidence>
<dbReference type="InterPro" id="IPR033431">
    <property type="entry name" value="DUF5126"/>
</dbReference>
<evidence type="ECO:0000256" key="1">
    <source>
        <dbReference type="SAM" id="SignalP"/>
    </source>
</evidence>
<dbReference type="STRING" id="871325.SAMN05444349_10656"/>
<dbReference type="Pfam" id="PF17166">
    <property type="entry name" value="DUF5126"/>
    <property type="match status" value="1"/>
</dbReference>
<evidence type="ECO:0000313" key="5">
    <source>
        <dbReference type="EMBL" id="SHE78859.1"/>
    </source>
</evidence>
<dbReference type="Pfam" id="PF16323">
    <property type="entry name" value="DUF4959"/>
    <property type="match status" value="1"/>
</dbReference>
<evidence type="ECO:0000313" key="6">
    <source>
        <dbReference type="Proteomes" id="UP000184436"/>
    </source>
</evidence>
<dbReference type="InterPro" id="IPR032527">
    <property type="entry name" value="DUF4959"/>
</dbReference>
<dbReference type="SUPFAM" id="SSF49785">
    <property type="entry name" value="Galactose-binding domain-like"/>
    <property type="match status" value="1"/>
</dbReference>
<dbReference type="InterPro" id="IPR032164">
    <property type="entry name" value="DUF5000"/>
</dbReference>
<feature type="domain" description="DUF5126" evidence="4">
    <location>
        <begin position="127"/>
        <end position="223"/>
    </location>
</feature>
<evidence type="ECO:0000259" key="4">
    <source>
        <dbReference type="Pfam" id="PF17166"/>
    </source>
</evidence>
<sequence>MKKIYYGLMLLLSGMFMITASCSDDDEDSGDKAAPGQISNVRFVPNYGGGYFLYDIPDDPDFLYVRADYTVDSGEKISKTSSTYTDTLFIEGFGQVKEYEVKLYSVDRNGNVSVPVVETITPMEANTNMVASTLKIRPGFSALIAEWTNELKQTVDVYVRLSDGEAVAEKVLSSNSKDGFFLVENLQNKDYTVSTYVKDQYGNVSGVQDCGTLKPLADAPLSKSSWTFLANQKLYGNRWNYDIDPNPDNQQPYDEYLEAFTKDSLRNAPPAAYEGRIEKFWDDVTYKMSPENYNIFNTGEWGYPYSYFIDLGRTVRGSRVRYWQRLSDKYGNENVQTFQLYISDDKDPTDGITDWEFVGTYKIIKPADSYEADQEAIAGHEFILYPKETKYTKPFRYLRFKAIKGFSERMVSVGSEITLYGLEGE</sequence>
<dbReference type="Gene3D" id="2.60.120.260">
    <property type="entry name" value="Galactose-binding domain-like"/>
    <property type="match status" value="1"/>
</dbReference>
<feature type="chain" id="PRO_5009908076" description="F5/8 type C domain-containing protein" evidence="1">
    <location>
        <begin position="23"/>
        <end position="425"/>
    </location>
</feature>
<accession>A0A1M4WC92</accession>
<keyword evidence="6" id="KW-1185">Reference proteome</keyword>
<dbReference type="PROSITE" id="PS51257">
    <property type="entry name" value="PROKAR_LIPOPROTEIN"/>
    <property type="match status" value="1"/>
</dbReference>
<proteinExistence type="predicted"/>
<feature type="domain" description="DUF5000" evidence="3">
    <location>
        <begin position="281"/>
        <end position="421"/>
    </location>
</feature>
<dbReference type="Pfam" id="PF16391">
    <property type="entry name" value="DUF5000"/>
    <property type="match status" value="1"/>
</dbReference>
<dbReference type="RefSeq" id="WP_025074093.1">
    <property type="nucleotide sequence ID" value="NZ_FQVD01000006.1"/>
</dbReference>
<feature type="domain" description="DUF4959" evidence="2">
    <location>
        <begin position="21"/>
        <end position="122"/>
    </location>
</feature>
<evidence type="ECO:0000259" key="2">
    <source>
        <dbReference type="Pfam" id="PF16323"/>
    </source>
</evidence>
<dbReference type="Proteomes" id="UP000184436">
    <property type="component" value="Unassembled WGS sequence"/>
</dbReference>
<organism evidence="5 6">
    <name type="scientific">Bacteroides faecichinchillae</name>
    <dbReference type="NCBI Taxonomy" id="871325"/>
    <lineage>
        <taxon>Bacteria</taxon>
        <taxon>Pseudomonadati</taxon>
        <taxon>Bacteroidota</taxon>
        <taxon>Bacteroidia</taxon>
        <taxon>Bacteroidales</taxon>
        <taxon>Bacteroidaceae</taxon>
        <taxon>Bacteroides</taxon>
    </lineage>
</organism>